<comment type="caution">
    <text evidence="2">The sequence shown here is derived from an EMBL/GenBank/DDBJ whole genome shotgun (WGS) entry which is preliminary data.</text>
</comment>
<proteinExistence type="predicted"/>
<sequence>MNLDDPFAVNQTPPRPTQHPISASPGMGCCREMTTMTAYRRPF</sequence>
<dbReference type="Proteomes" id="UP000011529">
    <property type="component" value="Unassembled WGS sequence"/>
</dbReference>
<name>M2AU93_9BACT</name>
<reference evidence="2" key="1">
    <citation type="submission" date="2012-11" db="EMBL/GenBank/DDBJ databases">
        <title>Permanent draft genomes of Rhodopirellula europaea strain SH398 and 6C.</title>
        <authorList>
            <person name="Richter M."/>
            <person name="Richter-Heitmann T."/>
            <person name="Frank C."/>
            <person name="Harder J."/>
            <person name="Glockner F.O."/>
        </authorList>
    </citation>
    <scope>NUCLEOTIDE SEQUENCE</scope>
    <source>
        <strain evidence="2">6C</strain>
    </source>
</reference>
<keyword evidence="3" id="KW-1185">Reference proteome</keyword>
<evidence type="ECO:0000256" key="1">
    <source>
        <dbReference type="SAM" id="MobiDB-lite"/>
    </source>
</evidence>
<dbReference type="PATRIC" id="fig|1263867.3.peg.6197"/>
<feature type="region of interest" description="Disordered" evidence="1">
    <location>
        <begin position="1"/>
        <end position="29"/>
    </location>
</feature>
<evidence type="ECO:0000313" key="2">
    <source>
        <dbReference type="EMBL" id="EMB13559.1"/>
    </source>
</evidence>
<reference evidence="2" key="2">
    <citation type="journal article" date="2013" name="Mar. Genomics">
        <title>Expression of sulfatases in Rhodopirellula baltica and the diversity of sulfatases in the genus Rhodopirellula.</title>
        <authorList>
            <person name="Wegner C.E."/>
            <person name="Richter-Heitmann T."/>
            <person name="Klindworth A."/>
            <person name="Klockow C."/>
            <person name="Richter M."/>
            <person name="Achstetter T."/>
            <person name="Glockner F.O."/>
            <person name="Harder J."/>
        </authorList>
    </citation>
    <scope>NUCLEOTIDE SEQUENCE [LARGE SCALE GENOMIC DNA]</scope>
    <source>
        <strain evidence="2">6C</strain>
    </source>
</reference>
<organism evidence="2 3">
    <name type="scientific">Rhodopirellula europaea 6C</name>
    <dbReference type="NCBI Taxonomy" id="1263867"/>
    <lineage>
        <taxon>Bacteria</taxon>
        <taxon>Pseudomonadati</taxon>
        <taxon>Planctomycetota</taxon>
        <taxon>Planctomycetia</taxon>
        <taxon>Pirellulales</taxon>
        <taxon>Pirellulaceae</taxon>
        <taxon>Rhodopirellula</taxon>
    </lineage>
</organism>
<gene>
    <name evidence="2" type="ORF">RE6C_05787</name>
</gene>
<dbReference type="EMBL" id="ANMO01000257">
    <property type="protein sequence ID" value="EMB13559.1"/>
    <property type="molecule type" value="Genomic_DNA"/>
</dbReference>
<accession>M2AU93</accession>
<evidence type="ECO:0000313" key="3">
    <source>
        <dbReference type="Proteomes" id="UP000011529"/>
    </source>
</evidence>
<protein>
    <submittedName>
        <fullName evidence="2">Uncharacterized protein</fullName>
    </submittedName>
</protein>
<dbReference type="AlphaFoldDB" id="M2AU93"/>